<keyword evidence="2" id="KW-1185">Reference proteome</keyword>
<protein>
    <submittedName>
        <fullName evidence="1">Host attachment protein</fullName>
    </submittedName>
</protein>
<organism evidence="1 2">
    <name type="scientific">Dyella solisilvae</name>
    <dbReference type="NCBI Taxonomy" id="1920168"/>
    <lineage>
        <taxon>Bacteria</taxon>
        <taxon>Pseudomonadati</taxon>
        <taxon>Pseudomonadota</taxon>
        <taxon>Gammaproteobacteria</taxon>
        <taxon>Lysobacterales</taxon>
        <taxon>Rhodanobacteraceae</taxon>
        <taxon>Dyella</taxon>
    </lineage>
</organism>
<gene>
    <name evidence="1" type="ORF">DVT68_15485</name>
</gene>
<dbReference type="AlphaFoldDB" id="A0A370K4W8"/>
<sequence>MMKKTVWIVVANRAVARLFRASQPLGPLEEMDSFIHPEGRLPEHELVSDRAGRGLERMGVGGYAEDQDTTVAAHETASFALELSRFLQKARTAGQFDALVLIAAPAFLGAMRERLDGSTRGRVTLEVDKNLVHLDAAAIRGYLPERLYSGVAA</sequence>
<proteinExistence type="predicted"/>
<dbReference type="Proteomes" id="UP000254711">
    <property type="component" value="Unassembled WGS sequence"/>
</dbReference>
<dbReference type="Pfam" id="PF10116">
    <property type="entry name" value="Host_attach"/>
    <property type="match status" value="1"/>
</dbReference>
<accession>A0A370K4W8</accession>
<evidence type="ECO:0000313" key="2">
    <source>
        <dbReference type="Proteomes" id="UP000254711"/>
    </source>
</evidence>
<name>A0A370K4W8_9GAMM</name>
<comment type="caution">
    <text evidence="1">The sequence shown here is derived from an EMBL/GenBank/DDBJ whole genome shotgun (WGS) entry which is preliminary data.</text>
</comment>
<evidence type="ECO:0000313" key="1">
    <source>
        <dbReference type="EMBL" id="RDI97684.1"/>
    </source>
</evidence>
<reference evidence="1 2" key="1">
    <citation type="submission" date="2018-07" db="EMBL/GenBank/DDBJ databases">
        <title>Dyella solisilvae sp. nov., isolated from the pine and broad-leaved mixed forest soil.</title>
        <authorList>
            <person name="Gao Z."/>
            <person name="Qiu L."/>
        </authorList>
    </citation>
    <scope>NUCLEOTIDE SEQUENCE [LARGE SCALE GENOMIC DNA]</scope>
    <source>
        <strain evidence="1 2">DHG54</strain>
    </source>
</reference>
<dbReference type="EMBL" id="QQSY01000004">
    <property type="protein sequence ID" value="RDI97684.1"/>
    <property type="molecule type" value="Genomic_DNA"/>
</dbReference>
<dbReference type="InterPro" id="IPR019291">
    <property type="entry name" value="Host_attachment_protein"/>
</dbReference>